<dbReference type="InterPro" id="IPR002938">
    <property type="entry name" value="FAD-bd"/>
</dbReference>
<gene>
    <name evidence="3" type="ORF">GXN76_10605</name>
</gene>
<dbReference type="GO" id="GO:0071949">
    <property type="term" value="F:FAD binding"/>
    <property type="evidence" value="ECO:0007669"/>
    <property type="project" value="InterPro"/>
</dbReference>
<dbReference type="SUPFAM" id="SSF51905">
    <property type="entry name" value="FAD/NAD(P)-binding domain"/>
    <property type="match status" value="1"/>
</dbReference>
<accession>A0A7D4BHU3</accession>
<sequence length="404" mass="45465">MKTLECDAVVVGAGPGGVVMSYLLARSGVQTILVERHISLDREFRGYFFQPLTVQLFEEMGLLPGVLKLPHRKETSFRFYDRDKLLFSVNMRGGGYGLNLPQPPLLQFFIDESSAYPGFNYFGGTQAVGLLKEKGKVAGIQVNDVQGEEWQIRSRLVIGADGRHSAVRRLADIKLLEAQSQFDFIWFTIPSPGKQEAPKVQVEDQGILIYVPMYPNRVQLGWVIPKRTYPAVKKRGIESFREEITAVAPDLKPILSQHLTGFHQCSVLDIVSNQAMEWVRDGLVLIGDAAHTSSPFSGQGNSLAIQDAVAAHPIVMEALKQSETVLPQSLLAPYESLRRPAVTRIQRLQANQSRLLAMNHPVLIHFRQRILPWISRTPLFRRMERMITQGVHPLQVETSYFTDH</sequence>
<evidence type="ECO:0000313" key="4">
    <source>
        <dbReference type="Proteomes" id="UP000503088"/>
    </source>
</evidence>
<dbReference type="Proteomes" id="UP000503088">
    <property type="component" value="Chromosome"/>
</dbReference>
<dbReference type="Gene3D" id="3.50.50.60">
    <property type="entry name" value="FAD/NAD(P)-binding domain"/>
    <property type="match status" value="1"/>
</dbReference>
<dbReference type="InterPro" id="IPR036188">
    <property type="entry name" value="FAD/NAD-bd_sf"/>
</dbReference>
<proteinExistence type="predicted"/>
<dbReference type="RefSeq" id="WP_173222990.1">
    <property type="nucleotide sequence ID" value="NZ_CP048104.1"/>
</dbReference>
<name>A0A7D4BHU3_9BACL</name>
<organism evidence="3 4">
    <name type="scientific">Kroppenstedtia pulmonis</name>
    <dbReference type="NCBI Taxonomy" id="1380685"/>
    <lineage>
        <taxon>Bacteria</taxon>
        <taxon>Bacillati</taxon>
        <taxon>Bacillota</taxon>
        <taxon>Bacilli</taxon>
        <taxon>Bacillales</taxon>
        <taxon>Thermoactinomycetaceae</taxon>
        <taxon>Kroppenstedtia</taxon>
    </lineage>
</organism>
<dbReference type="AlphaFoldDB" id="A0A7D4BHU3"/>
<reference evidence="3 4" key="1">
    <citation type="submission" date="2020-01" db="EMBL/GenBank/DDBJ databases">
        <authorList>
            <person name="Gulvik C.A."/>
            <person name="Batra D.G."/>
        </authorList>
    </citation>
    <scope>NUCLEOTIDE SEQUENCE [LARGE SCALE GENOMIC DNA]</scope>
    <source>
        <strain evidence="3 4">W9323</strain>
    </source>
</reference>
<dbReference type="PANTHER" id="PTHR43476">
    <property type="entry name" value="3-(3-HYDROXY-PHENYL)PROPIONATE/3-HYDROXYCINNAMIC ACID HYDROXYLASE"/>
    <property type="match status" value="1"/>
</dbReference>
<keyword evidence="1" id="KW-0560">Oxidoreductase</keyword>
<evidence type="ECO:0000313" key="3">
    <source>
        <dbReference type="EMBL" id="QKG84875.1"/>
    </source>
</evidence>
<dbReference type="Pfam" id="PF01494">
    <property type="entry name" value="FAD_binding_3"/>
    <property type="match status" value="1"/>
</dbReference>
<dbReference type="KEGG" id="kpul:GXN76_10605"/>
<dbReference type="GO" id="GO:0016491">
    <property type="term" value="F:oxidoreductase activity"/>
    <property type="evidence" value="ECO:0007669"/>
    <property type="project" value="UniProtKB-KW"/>
</dbReference>
<feature type="domain" description="FAD-binding" evidence="2">
    <location>
        <begin position="5"/>
        <end position="346"/>
    </location>
</feature>
<dbReference type="InterPro" id="IPR050631">
    <property type="entry name" value="PheA/TfdB_FAD_monoxygenase"/>
</dbReference>
<protein>
    <submittedName>
        <fullName evidence="3">FAD-dependent oxidoreductase</fullName>
    </submittedName>
</protein>
<keyword evidence="4" id="KW-1185">Reference proteome</keyword>
<dbReference type="EMBL" id="CP048104">
    <property type="protein sequence ID" value="QKG84875.1"/>
    <property type="molecule type" value="Genomic_DNA"/>
</dbReference>
<dbReference type="PANTHER" id="PTHR43476:SF5">
    <property type="entry name" value="FAD-DEPENDENT MONOOXYGENASE"/>
    <property type="match status" value="1"/>
</dbReference>
<dbReference type="PRINTS" id="PR00420">
    <property type="entry name" value="RNGMNOXGNASE"/>
</dbReference>
<evidence type="ECO:0000259" key="2">
    <source>
        <dbReference type="Pfam" id="PF01494"/>
    </source>
</evidence>
<evidence type="ECO:0000256" key="1">
    <source>
        <dbReference type="ARBA" id="ARBA00023002"/>
    </source>
</evidence>